<dbReference type="PROSITE" id="PS51195">
    <property type="entry name" value="Q_MOTIF"/>
    <property type="match status" value="1"/>
</dbReference>
<dbReference type="PROSITE" id="PS51192">
    <property type="entry name" value="HELICASE_ATP_BIND_1"/>
    <property type="match status" value="1"/>
</dbReference>
<dbReference type="InterPro" id="IPR014001">
    <property type="entry name" value="Helicase_ATP-bd"/>
</dbReference>
<evidence type="ECO:0000313" key="8">
    <source>
        <dbReference type="EMBL" id="KAL3504599.1"/>
    </source>
</evidence>
<proteinExistence type="predicted"/>
<dbReference type="InterPro" id="IPR014014">
    <property type="entry name" value="RNA_helicase_DEAD_Q_motif"/>
</dbReference>
<dbReference type="GO" id="GO:0004386">
    <property type="term" value="F:helicase activity"/>
    <property type="evidence" value="ECO:0007669"/>
    <property type="project" value="UniProtKB-KW"/>
</dbReference>
<protein>
    <submittedName>
        <fullName evidence="8">Uncharacterized protein</fullName>
    </submittedName>
</protein>
<accession>A0ABD2YAX4</accession>
<dbReference type="InterPro" id="IPR027417">
    <property type="entry name" value="P-loop_NTPase"/>
</dbReference>
<reference evidence="8 9" key="1">
    <citation type="submission" date="2024-11" db="EMBL/GenBank/DDBJ databases">
        <title>A near-complete genome assembly of Cinchona calisaya.</title>
        <authorList>
            <person name="Lian D.C."/>
            <person name="Zhao X.W."/>
            <person name="Wei L."/>
        </authorList>
    </citation>
    <scope>NUCLEOTIDE SEQUENCE [LARGE SCALE GENOMIC DNA]</scope>
    <source>
        <tissue evidence="8">Nenye</tissue>
    </source>
</reference>
<dbReference type="GO" id="GO:0005524">
    <property type="term" value="F:ATP binding"/>
    <property type="evidence" value="ECO:0007669"/>
    <property type="project" value="UniProtKB-KW"/>
</dbReference>
<evidence type="ECO:0000259" key="6">
    <source>
        <dbReference type="PROSITE" id="PS51192"/>
    </source>
</evidence>
<dbReference type="GO" id="GO:0016787">
    <property type="term" value="F:hydrolase activity"/>
    <property type="evidence" value="ECO:0007669"/>
    <property type="project" value="UniProtKB-KW"/>
</dbReference>
<dbReference type="AlphaFoldDB" id="A0ABD2YAX4"/>
<dbReference type="CDD" id="cd00268">
    <property type="entry name" value="DEADc"/>
    <property type="match status" value="1"/>
</dbReference>
<evidence type="ECO:0000256" key="5">
    <source>
        <dbReference type="PROSITE-ProRule" id="PRU00552"/>
    </source>
</evidence>
<evidence type="ECO:0000256" key="1">
    <source>
        <dbReference type="ARBA" id="ARBA00022741"/>
    </source>
</evidence>
<keyword evidence="9" id="KW-1185">Reference proteome</keyword>
<sequence length="347" mass="38611">MTAFVEHIGRIPDAEGRETMAMLIRVKVTEENGIEGMKNWTEYQKQNYLFVGKPDCQGGVNLILASSPSSPVRRAKPLMLCRREAESQTPQRFCKKVTPQVVQPKKVKAESWGAESEISENEGSRSNKRKNEALVSSFEELGLSEEVMGALVEMGISVPTEIRYIGIPAILAGKSVVLGSHTGFGKTLAYMLPLVQLMRRDEELNGILMRPRHPHAVVLCPTRELCEQVCRVAKSISHHARFRSTMVSGGGRLRPQEYSLNAPIDLVVGTPGRVLQHIEEGNMVYGDIRCPVLDEADTMFDRGFGPDIHKFLRPLKNHASKRDGQGFQTVLVSATMTKAVQNWLMKS</sequence>
<evidence type="ECO:0000259" key="7">
    <source>
        <dbReference type="PROSITE" id="PS51195"/>
    </source>
</evidence>
<evidence type="ECO:0000256" key="4">
    <source>
        <dbReference type="ARBA" id="ARBA00022840"/>
    </source>
</evidence>
<dbReference type="EMBL" id="JBJUIK010000014">
    <property type="protein sequence ID" value="KAL3504599.1"/>
    <property type="molecule type" value="Genomic_DNA"/>
</dbReference>
<name>A0ABD2YAX4_9GENT</name>
<dbReference type="SUPFAM" id="SSF52540">
    <property type="entry name" value="P-loop containing nucleoside triphosphate hydrolases"/>
    <property type="match status" value="1"/>
</dbReference>
<dbReference type="InterPro" id="IPR011545">
    <property type="entry name" value="DEAD/DEAH_box_helicase_dom"/>
</dbReference>
<feature type="domain" description="Helicase ATP-binding" evidence="6">
    <location>
        <begin position="167"/>
        <end position="347"/>
    </location>
</feature>
<dbReference type="Gene3D" id="3.40.50.300">
    <property type="entry name" value="P-loop containing nucleotide triphosphate hydrolases"/>
    <property type="match status" value="1"/>
</dbReference>
<organism evidence="8 9">
    <name type="scientific">Cinchona calisaya</name>
    <dbReference type="NCBI Taxonomy" id="153742"/>
    <lineage>
        <taxon>Eukaryota</taxon>
        <taxon>Viridiplantae</taxon>
        <taxon>Streptophyta</taxon>
        <taxon>Embryophyta</taxon>
        <taxon>Tracheophyta</taxon>
        <taxon>Spermatophyta</taxon>
        <taxon>Magnoliopsida</taxon>
        <taxon>eudicotyledons</taxon>
        <taxon>Gunneridae</taxon>
        <taxon>Pentapetalae</taxon>
        <taxon>asterids</taxon>
        <taxon>lamiids</taxon>
        <taxon>Gentianales</taxon>
        <taxon>Rubiaceae</taxon>
        <taxon>Cinchonoideae</taxon>
        <taxon>Cinchoneae</taxon>
        <taxon>Cinchona</taxon>
    </lineage>
</organism>
<dbReference type="Pfam" id="PF00270">
    <property type="entry name" value="DEAD"/>
    <property type="match status" value="1"/>
</dbReference>
<feature type="domain" description="DEAD-box RNA helicase Q" evidence="7">
    <location>
        <begin position="136"/>
        <end position="164"/>
    </location>
</feature>
<dbReference type="Proteomes" id="UP001630127">
    <property type="component" value="Unassembled WGS sequence"/>
</dbReference>
<gene>
    <name evidence="8" type="ORF">ACH5RR_034440</name>
</gene>
<keyword evidence="4" id="KW-0067">ATP-binding</keyword>
<keyword evidence="3" id="KW-0347">Helicase</keyword>
<evidence type="ECO:0000256" key="2">
    <source>
        <dbReference type="ARBA" id="ARBA00022801"/>
    </source>
</evidence>
<evidence type="ECO:0000256" key="3">
    <source>
        <dbReference type="ARBA" id="ARBA00022806"/>
    </source>
</evidence>
<keyword evidence="2" id="KW-0378">Hydrolase</keyword>
<feature type="short sequence motif" description="Q motif" evidence="5">
    <location>
        <begin position="136"/>
        <end position="164"/>
    </location>
</feature>
<dbReference type="InterPro" id="IPR044742">
    <property type="entry name" value="DEAD/DEAH_RhlB"/>
</dbReference>
<evidence type="ECO:0000313" key="9">
    <source>
        <dbReference type="Proteomes" id="UP001630127"/>
    </source>
</evidence>
<keyword evidence="1" id="KW-0547">Nucleotide-binding</keyword>
<comment type="caution">
    <text evidence="8">The sequence shown here is derived from an EMBL/GenBank/DDBJ whole genome shotgun (WGS) entry which is preliminary data.</text>
</comment>
<dbReference type="SMART" id="SM00487">
    <property type="entry name" value="DEXDc"/>
    <property type="match status" value="1"/>
</dbReference>
<dbReference type="PANTHER" id="PTHR47960">
    <property type="entry name" value="DEAD-BOX ATP-DEPENDENT RNA HELICASE 50"/>
    <property type="match status" value="1"/>
</dbReference>